<reference evidence="1" key="1">
    <citation type="submission" date="2021-06" db="EMBL/GenBank/DDBJ databases">
        <title>Genome-based taxonomic framework of Microbacterium strains isolated from marine environment, the description of four new species and reclassification of four preexisting species.</title>
        <authorList>
            <person name="Lee S.D."/>
            <person name="Kim S.-M."/>
            <person name="Byeon Y.-S."/>
            <person name="Yang H.L."/>
            <person name="Kim I.S."/>
        </authorList>
    </citation>
    <scope>NUCLEOTIDE SEQUENCE</scope>
    <source>
        <strain evidence="1">KACC 20510</strain>
    </source>
</reference>
<dbReference type="RefSeq" id="WP_301131972.1">
    <property type="nucleotide sequence ID" value="NZ_BAAAUQ010000002.1"/>
</dbReference>
<dbReference type="Proteomes" id="UP001172731">
    <property type="component" value="Unassembled WGS sequence"/>
</dbReference>
<accession>A0ABT8FNN0</accession>
<comment type="caution">
    <text evidence="1">The sequence shown here is derived from an EMBL/GenBank/DDBJ whole genome shotgun (WGS) entry which is preliminary data.</text>
</comment>
<evidence type="ECO:0000313" key="2">
    <source>
        <dbReference type="Proteomes" id="UP001172731"/>
    </source>
</evidence>
<organism evidence="1 2">
    <name type="scientific">Microbacterium aurantiacum</name>
    <dbReference type="NCBI Taxonomy" id="162393"/>
    <lineage>
        <taxon>Bacteria</taxon>
        <taxon>Bacillati</taxon>
        <taxon>Actinomycetota</taxon>
        <taxon>Actinomycetes</taxon>
        <taxon>Micrococcales</taxon>
        <taxon>Microbacteriaceae</taxon>
        <taxon>Microbacterium</taxon>
    </lineage>
</organism>
<sequence>MVKGLTKHEWLRARGVYPDAYAPGTLREKLHGRGDRLPHEHRGARYRVGARVAAGA</sequence>
<proteinExistence type="predicted"/>
<dbReference type="EMBL" id="JAHWXI010000001">
    <property type="protein sequence ID" value="MDN4462931.1"/>
    <property type="molecule type" value="Genomic_DNA"/>
</dbReference>
<keyword evidence="2" id="KW-1185">Reference proteome</keyword>
<evidence type="ECO:0000313" key="1">
    <source>
        <dbReference type="EMBL" id="MDN4462931.1"/>
    </source>
</evidence>
<protein>
    <submittedName>
        <fullName evidence="1">Uncharacterized protein</fullName>
    </submittedName>
</protein>
<gene>
    <name evidence="1" type="ORF">KZC48_00750</name>
</gene>
<name>A0ABT8FNN0_9MICO</name>